<dbReference type="OrthoDB" id="636685at2759"/>
<dbReference type="EMBL" id="MU157826">
    <property type="protein sequence ID" value="KAF9534472.1"/>
    <property type="molecule type" value="Genomic_DNA"/>
</dbReference>
<sequence>MASNSAGPSFVTAVSPPYESDVEAELEVDQLDSDSEEVDELADPAKPATSKNGGTRPGERVPGHTLLPASRIENMIQADGVTGSMAMSKEASFVLSIATEEFIKTFIQAGHREANVHRRNQINYLDMATTTQQYQEFMFLSDTIPPPMSLVDAIVHHREKQKELFEDNPALAPLSPPPSTWMPPPPVPHSSRPGQDLDASAKPKKSRSSTNGKDHKRPSKKSATNNGHAASMPVPAPEAEAMDVSVSYSENSGSHRKSSRHGTSASAAVLPQYSNGTQTPPFEEPMDATSHHPPAQYPGAHSPPYTGEEEPTWNDQPPSTLNNSSFPEPSGSTKVSTTPFSRSTQNPGRTIYSQGHS</sequence>
<dbReference type="AlphaFoldDB" id="A0A9P6ESR3"/>
<comment type="subcellular location">
    <subcellularLocation>
        <location evidence="1">Nucleus</location>
    </subcellularLocation>
</comment>
<feature type="domain" description="Transcription factor CBF/NF-Y/archaeal histone" evidence="4">
    <location>
        <begin position="66"/>
        <end position="128"/>
    </location>
</feature>
<feature type="region of interest" description="Disordered" evidence="3">
    <location>
        <begin position="168"/>
        <end position="357"/>
    </location>
</feature>
<evidence type="ECO:0000259" key="4">
    <source>
        <dbReference type="Pfam" id="PF00808"/>
    </source>
</evidence>
<feature type="compositionally biased region" description="Polar residues" evidence="3">
    <location>
        <begin position="313"/>
        <end position="357"/>
    </location>
</feature>
<dbReference type="GO" id="GO:0046982">
    <property type="term" value="F:protein heterodimerization activity"/>
    <property type="evidence" value="ECO:0007669"/>
    <property type="project" value="InterPro"/>
</dbReference>
<dbReference type="Pfam" id="PF00808">
    <property type="entry name" value="CBFD_NFYB_HMF"/>
    <property type="match status" value="1"/>
</dbReference>
<feature type="compositionally biased region" description="Pro residues" evidence="3">
    <location>
        <begin position="174"/>
        <end position="188"/>
    </location>
</feature>
<dbReference type="InterPro" id="IPR009072">
    <property type="entry name" value="Histone-fold"/>
</dbReference>
<dbReference type="InterPro" id="IPR050568">
    <property type="entry name" value="Transcr_DNA_Rep_Reg"/>
</dbReference>
<gene>
    <name evidence="5" type="ORF">CPB83DRAFT_844276</name>
</gene>
<dbReference type="SUPFAM" id="SSF47113">
    <property type="entry name" value="Histone-fold"/>
    <property type="match status" value="1"/>
</dbReference>
<dbReference type="GO" id="GO:0006261">
    <property type="term" value="P:DNA-templated DNA replication"/>
    <property type="evidence" value="ECO:0007669"/>
    <property type="project" value="TreeGrafter"/>
</dbReference>
<feature type="compositionally biased region" description="Acidic residues" evidence="3">
    <location>
        <begin position="20"/>
        <end position="42"/>
    </location>
</feature>
<accession>A0A9P6ESR3</accession>
<dbReference type="InterPro" id="IPR003958">
    <property type="entry name" value="CBFA_NFYB_domain"/>
</dbReference>
<evidence type="ECO:0000313" key="6">
    <source>
        <dbReference type="Proteomes" id="UP000807306"/>
    </source>
</evidence>
<protein>
    <recommendedName>
        <fullName evidence="4">Transcription factor CBF/NF-Y/archaeal histone domain-containing protein</fullName>
    </recommendedName>
</protein>
<reference evidence="5" key="1">
    <citation type="submission" date="2020-11" db="EMBL/GenBank/DDBJ databases">
        <authorList>
            <consortium name="DOE Joint Genome Institute"/>
            <person name="Ahrendt S."/>
            <person name="Riley R."/>
            <person name="Andreopoulos W."/>
            <person name="Labutti K."/>
            <person name="Pangilinan J."/>
            <person name="Ruiz-Duenas F.J."/>
            <person name="Barrasa J.M."/>
            <person name="Sanchez-Garcia M."/>
            <person name="Camarero S."/>
            <person name="Miyauchi S."/>
            <person name="Serrano A."/>
            <person name="Linde D."/>
            <person name="Babiker R."/>
            <person name="Drula E."/>
            <person name="Ayuso-Fernandez I."/>
            <person name="Pacheco R."/>
            <person name="Padilla G."/>
            <person name="Ferreira P."/>
            <person name="Barriuso J."/>
            <person name="Kellner H."/>
            <person name="Castanera R."/>
            <person name="Alfaro M."/>
            <person name="Ramirez L."/>
            <person name="Pisabarro A.G."/>
            <person name="Kuo A."/>
            <person name="Tritt A."/>
            <person name="Lipzen A."/>
            <person name="He G."/>
            <person name="Yan M."/>
            <person name="Ng V."/>
            <person name="Cullen D."/>
            <person name="Martin F."/>
            <person name="Rosso M.-N."/>
            <person name="Henrissat B."/>
            <person name="Hibbett D."/>
            <person name="Martinez A.T."/>
            <person name="Grigoriev I.V."/>
        </authorList>
    </citation>
    <scope>NUCLEOTIDE SEQUENCE</scope>
    <source>
        <strain evidence="5">CBS 506.95</strain>
    </source>
</reference>
<dbReference type="Gene3D" id="1.10.20.10">
    <property type="entry name" value="Histone, subunit A"/>
    <property type="match status" value="1"/>
</dbReference>
<evidence type="ECO:0000256" key="1">
    <source>
        <dbReference type="ARBA" id="ARBA00004123"/>
    </source>
</evidence>
<comment type="caution">
    <text evidence="5">The sequence shown here is derived from an EMBL/GenBank/DDBJ whole genome shotgun (WGS) entry which is preliminary data.</text>
</comment>
<name>A0A9P6ESR3_9AGAR</name>
<proteinExistence type="predicted"/>
<evidence type="ECO:0000256" key="2">
    <source>
        <dbReference type="ARBA" id="ARBA00023242"/>
    </source>
</evidence>
<evidence type="ECO:0000313" key="5">
    <source>
        <dbReference type="EMBL" id="KAF9534472.1"/>
    </source>
</evidence>
<keyword evidence="2" id="KW-0539">Nucleus</keyword>
<organism evidence="5 6">
    <name type="scientific">Crepidotus variabilis</name>
    <dbReference type="NCBI Taxonomy" id="179855"/>
    <lineage>
        <taxon>Eukaryota</taxon>
        <taxon>Fungi</taxon>
        <taxon>Dikarya</taxon>
        <taxon>Basidiomycota</taxon>
        <taxon>Agaricomycotina</taxon>
        <taxon>Agaricomycetes</taxon>
        <taxon>Agaricomycetidae</taxon>
        <taxon>Agaricales</taxon>
        <taxon>Agaricineae</taxon>
        <taxon>Crepidotaceae</taxon>
        <taxon>Crepidotus</taxon>
    </lineage>
</organism>
<dbReference type="PANTHER" id="PTHR10252">
    <property type="entry name" value="HISTONE-LIKE TRANSCRIPTION FACTOR CCAAT-RELATED"/>
    <property type="match status" value="1"/>
</dbReference>
<feature type="compositionally biased region" description="Polar residues" evidence="3">
    <location>
        <begin position="261"/>
        <end position="280"/>
    </location>
</feature>
<dbReference type="GO" id="GO:0008623">
    <property type="term" value="C:CHRAC"/>
    <property type="evidence" value="ECO:0007669"/>
    <property type="project" value="TreeGrafter"/>
</dbReference>
<keyword evidence="6" id="KW-1185">Reference proteome</keyword>
<feature type="region of interest" description="Disordered" evidence="3">
    <location>
        <begin position="1"/>
        <end position="63"/>
    </location>
</feature>
<evidence type="ECO:0000256" key="3">
    <source>
        <dbReference type="SAM" id="MobiDB-lite"/>
    </source>
</evidence>
<dbReference type="PANTHER" id="PTHR10252:SF54">
    <property type="entry name" value="CHROMATIN ACCESSIBILITY COMPLEX PROTEIN 1"/>
    <property type="match status" value="1"/>
</dbReference>
<dbReference type="Proteomes" id="UP000807306">
    <property type="component" value="Unassembled WGS sequence"/>
</dbReference>